<organism evidence="3 4">
    <name type="scientific">Salinomyces thailandicus</name>
    <dbReference type="NCBI Taxonomy" id="706561"/>
    <lineage>
        <taxon>Eukaryota</taxon>
        <taxon>Fungi</taxon>
        <taxon>Dikarya</taxon>
        <taxon>Ascomycota</taxon>
        <taxon>Pezizomycotina</taxon>
        <taxon>Dothideomycetes</taxon>
        <taxon>Dothideomycetidae</taxon>
        <taxon>Mycosphaerellales</taxon>
        <taxon>Teratosphaeriaceae</taxon>
        <taxon>Salinomyces</taxon>
    </lineage>
</organism>
<feature type="transmembrane region" description="Helical" evidence="2">
    <location>
        <begin position="108"/>
        <end position="128"/>
    </location>
</feature>
<keyword evidence="4" id="KW-1185">Reference proteome</keyword>
<accession>A0A4U0U0Y2</accession>
<name>A0A4U0U0Y2_9PEZI</name>
<comment type="caution">
    <text evidence="3">The sequence shown here is derived from an EMBL/GenBank/DDBJ whole genome shotgun (WGS) entry which is preliminary data.</text>
</comment>
<gene>
    <name evidence="3" type="ORF">B0A50_03935</name>
</gene>
<keyword evidence="2" id="KW-0812">Transmembrane</keyword>
<keyword evidence="2" id="KW-0472">Membrane</keyword>
<reference evidence="3 4" key="1">
    <citation type="submission" date="2017-03" db="EMBL/GenBank/DDBJ databases">
        <title>Genomes of endolithic fungi from Antarctica.</title>
        <authorList>
            <person name="Coleine C."/>
            <person name="Masonjones S."/>
            <person name="Stajich J.E."/>
        </authorList>
    </citation>
    <scope>NUCLEOTIDE SEQUENCE [LARGE SCALE GENOMIC DNA]</scope>
    <source>
        <strain evidence="3 4">CCFEE 6315</strain>
    </source>
</reference>
<evidence type="ECO:0000313" key="3">
    <source>
        <dbReference type="EMBL" id="TKA28468.1"/>
    </source>
</evidence>
<evidence type="ECO:0000256" key="2">
    <source>
        <dbReference type="SAM" id="Phobius"/>
    </source>
</evidence>
<dbReference type="EMBL" id="NAJL01000018">
    <property type="protein sequence ID" value="TKA28468.1"/>
    <property type="molecule type" value="Genomic_DNA"/>
</dbReference>
<protein>
    <submittedName>
        <fullName evidence="3">Uncharacterized protein</fullName>
    </submittedName>
</protein>
<feature type="region of interest" description="Disordered" evidence="1">
    <location>
        <begin position="1"/>
        <end position="41"/>
    </location>
</feature>
<dbReference type="OrthoDB" id="3932237at2759"/>
<feature type="region of interest" description="Disordered" evidence="1">
    <location>
        <begin position="57"/>
        <end position="100"/>
    </location>
</feature>
<keyword evidence="2" id="KW-1133">Transmembrane helix</keyword>
<dbReference type="Proteomes" id="UP000308549">
    <property type="component" value="Unassembled WGS sequence"/>
</dbReference>
<evidence type="ECO:0000256" key="1">
    <source>
        <dbReference type="SAM" id="MobiDB-lite"/>
    </source>
</evidence>
<evidence type="ECO:0000313" key="4">
    <source>
        <dbReference type="Proteomes" id="UP000308549"/>
    </source>
</evidence>
<proteinExistence type="predicted"/>
<sequence length="158" mass="18188">MRRANSGPHYCVGRGQALRAQSGQVRKMRRQSCGGRLQRNMRDDGWDQREMYSWRRLSARSYATSPQSTPAPPPPTVSNTQPTLHPAQQPAVASPPTRAKNWPPSDAGIKYIFFGSLVGVPALFYVYYEYRKKHMDELRYKQLLEAQERYRQRTGQSI</sequence>
<dbReference type="AlphaFoldDB" id="A0A4U0U0Y2"/>